<evidence type="ECO:0000313" key="3">
    <source>
        <dbReference type="EMBL" id="CAK0862461.1"/>
    </source>
</evidence>
<keyword evidence="4" id="KW-1185">Reference proteome</keyword>
<dbReference type="Proteomes" id="UP001189429">
    <property type="component" value="Unassembled WGS sequence"/>
</dbReference>
<evidence type="ECO:0000313" key="4">
    <source>
        <dbReference type="Proteomes" id="UP001189429"/>
    </source>
</evidence>
<organism evidence="3 4">
    <name type="scientific">Prorocentrum cordatum</name>
    <dbReference type="NCBI Taxonomy" id="2364126"/>
    <lineage>
        <taxon>Eukaryota</taxon>
        <taxon>Sar</taxon>
        <taxon>Alveolata</taxon>
        <taxon>Dinophyceae</taxon>
        <taxon>Prorocentrales</taxon>
        <taxon>Prorocentraceae</taxon>
        <taxon>Prorocentrum</taxon>
    </lineage>
</organism>
<feature type="domain" description="UBA" evidence="2">
    <location>
        <begin position="152"/>
        <end position="190"/>
    </location>
</feature>
<dbReference type="InterPro" id="IPR015940">
    <property type="entry name" value="UBA"/>
</dbReference>
<proteinExistence type="predicted"/>
<reference evidence="3" key="1">
    <citation type="submission" date="2023-10" db="EMBL/GenBank/DDBJ databases">
        <authorList>
            <person name="Chen Y."/>
            <person name="Shah S."/>
            <person name="Dougan E. K."/>
            <person name="Thang M."/>
            <person name="Chan C."/>
        </authorList>
    </citation>
    <scope>NUCLEOTIDE SEQUENCE [LARGE SCALE GENOMIC DNA]</scope>
</reference>
<accession>A0ABN9UR37</accession>
<sequence>MEGVAARLAEATGRPLAEALGALRARGGSAEEAADLLLSGAPLEGQTGGGPGGGAAAAPCGATGPVAPGGAEPAAEGGAAARLAEATGRPREDCAAALAASGGDADAAAAALLGADDGAPGDAAHLGDDPGSAAERDSDVGIDTSALGAEDEAVAAERLAEATGRPHGDCVRALRRSGGRADVAATYLLPDAEAEADAGGVAEAEEDGAARGESPPQARPGGIAARGVPGVAWAAPGESPGPCRGAAAAVPRVRRRRRVVQNLAYEVIAVAAAVRDTEASAALRRCPSPWQERVVQARRSSASA</sequence>
<protein>
    <recommendedName>
        <fullName evidence="2">UBA domain-containing protein</fullName>
    </recommendedName>
</protein>
<comment type="caution">
    <text evidence="3">The sequence shown here is derived from an EMBL/GenBank/DDBJ whole genome shotgun (WGS) entry which is preliminary data.</text>
</comment>
<name>A0ABN9UR37_9DINO</name>
<evidence type="ECO:0000256" key="1">
    <source>
        <dbReference type="SAM" id="MobiDB-lite"/>
    </source>
</evidence>
<dbReference type="EMBL" id="CAUYUJ010016164">
    <property type="protein sequence ID" value="CAK0862461.1"/>
    <property type="molecule type" value="Genomic_DNA"/>
</dbReference>
<dbReference type="SMART" id="SM00165">
    <property type="entry name" value="UBA"/>
    <property type="match status" value="3"/>
</dbReference>
<evidence type="ECO:0000259" key="2">
    <source>
        <dbReference type="SMART" id="SM00165"/>
    </source>
</evidence>
<gene>
    <name evidence="3" type="ORF">PCOR1329_LOCUS50873</name>
</gene>
<feature type="domain" description="UBA" evidence="2">
    <location>
        <begin position="1"/>
        <end position="39"/>
    </location>
</feature>
<feature type="region of interest" description="Disordered" evidence="1">
    <location>
        <begin position="196"/>
        <end position="225"/>
    </location>
</feature>
<feature type="domain" description="UBA" evidence="2">
    <location>
        <begin position="76"/>
        <end position="114"/>
    </location>
</feature>